<accession>A0ABU4HUE6</accession>
<dbReference type="InterPro" id="IPR011009">
    <property type="entry name" value="Kinase-like_dom_sf"/>
</dbReference>
<keyword evidence="3" id="KW-0547">Nucleotide-binding</keyword>
<dbReference type="GO" id="GO:0016301">
    <property type="term" value="F:kinase activity"/>
    <property type="evidence" value="ECO:0007669"/>
    <property type="project" value="UniProtKB-KW"/>
</dbReference>
<dbReference type="RefSeq" id="WP_318599379.1">
    <property type="nucleotide sequence ID" value="NZ_JAWSTH010000070.1"/>
</dbReference>
<evidence type="ECO:0000256" key="4">
    <source>
        <dbReference type="ARBA" id="ARBA00022840"/>
    </source>
</evidence>
<dbReference type="InterPro" id="IPR034646">
    <property type="entry name" value="ADCK3_dom"/>
</dbReference>
<dbReference type="InterPro" id="IPR051409">
    <property type="entry name" value="Atypical_kinase_ADCK"/>
</dbReference>
<protein>
    <submittedName>
        <fullName evidence="6">AarF/ABC1/UbiB kinase family protein</fullName>
        <ecNumber evidence="6">2.7.-.-</ecNumber>
    </submittedName>
</protein>
<gene>
    <name evidence="6" type="ORF">R7226_21525</name>
</gene>
<keyword evidence="2 6" id="KW-0808">Transferase</keyword>
<dbReference type="Pfam" id="PF03109">
    <property type="entry name" value="ABC1"/>
    <property type="match status" value="1"/>
</dbReference>
<dbReference type="Proteomes" id="UP001284601">
    <property type="component" value="Unassembled WGS sequence"/>
</dbReference>
<dbReference type="InterPro" id="IPR004147">
    <property type="entry name" value="ABC1_dom"/>
</dbReference>
<sequence length="482" mass="52885">MSDEPDDPPPEAGKLPTGRLARTARVGGLVAGQGMRWAGMRTANRVRTPERAEAAQNERTAALVGQLVEQLGQMRGAAMKVGQMISMVEFDGLPEEQQDELQRKLAALRDDVPPVPFADLEKLMRKEFGGPLSRVFSDFDERAFAAASIGQVHRATTVDGDEVVVKIQYPGVAEAVETDLRNATLLLPLVKRLAPGLDGKALAGEMRERIGEELDYELEAQNQRRVERRLRGHPFVRVPRVRTDLSTRRVLVSEYVEGERFEEVRRADEAQRDRYGEIVFRFFFGLLYRDRIALGDPHPGNYLLAPDGHVCFLDYGLLRDVEPAHLDAERAIAVAVRERDAAALKAALGSGGYLPAGRADAVDGDLALRLMRMAIKWYAVPGERRFTPADARGDQMRGRERPDAAQRAAIRSQVNQFTLPPQALLIRRMHGIVAVVLGQLRAGADWGAIAAEYLHGAPPATALGEAEAEFLASRGGRAGAAA</sequence>
<keyword evidence="4" id="KW-0067">ATP-binding</keyword>
<evidence type="ECO:0000313" key="6">
    <source>
        <dbReference type="EMBL" id="MDW5596943.1"/>
    </source>
</evidence>
<evidence type="ECO:0000313" key="7">
    <source>
        <dbReference type="Proteomes" id="UP001284601"/>
    </source>
</evidence>
<organism evidence="6 7">
    <name type="scientific">Conexibacter stalactiti</name>
    <dbReference type="NCBI Taxonomy" id="1940611"/>
    <lineage>
        <taxon>Bacteria</taxon>
        <taxon>Bacillati</taxon>
        <taxon>Actinomycetota</taxon>
        <taxon>Thermoleophilia</taxon>
        <taxon>Solirubrobacterales</taxon>
        <taxon>Conexibacteraceae</taxon>
        <taxon>Conexibacter</taxon>
    </lineage>
</organism>
<dbReference type="CDD" id="cd13970">
    <property type="entry name" value="ABC1_ADCK3"/>
    <property type="match status" value="1"/>
</dbReference>
<evidence type="ECO:0000259" key="5">
    <source>
        <dbReference type="Pfam" id="PF03109"/>
    </source>
</evidence>
<dbReference type="PANTHER" id="PTHR43851">
    <property type="match status" value="1"/>
</dbReference>
<reference evidence="7" key="1">
    <citation type="submission" date="2023-07" db="EMBL/GenBank/DDBJ databases">
        <title>Conexibacter stalactiti sp. nov., isolated from stalactites in a lava cave and emended description of the genus Conexibacter.</title>
        <authorList>
            <person name="Lee S.D."/>
        </authorList>
    </citation>
    <scope>NUCLEOTIDE SEQUENCE [LARGE SCALE GENOMIC DNA]</scope>
    <source>
        <strain evidence="7">KCTC 39840</strain>
    </source>
</reference>
<name>A0ABU4HUE6_9ACTN</name>
<keyword evidence="6" id="KW-0418">Kinase</keyword>
<keyword evidence="7" id="KW-1185">Reference proteome</keyword>
<evidence type="ECO:0000256" key="3">
    <source>
        <dbReference type="ARBA" id="ARBA00022741"/>
    </source>
</evidence>
<evidence type="ECO:0000256" key="2">
    <source>
        <dbReference type="ARBA" id="ARBA00022679"/>
    </source>
</evidence>
<proteinExistence type="inferred from homology"/>
<dbReference type="PANTHER" id="PTHR43851:SF3">
    <property type="entry name" value="COENZYME Q8"/>
    <property type="match status" value="1"/>
</dbReference>
<feature type="domain" description="ABC1 atypical kinase-like" evidence="5">
    <location>
        <begin position="108"/>
        <end position="345"/>
    </location>
</feature>
<dbReference type="SUPFAM" id="SSF56112">
    <property type="entry name" value="Protein kinase-like (PK-like)"/>
    <property type="match status" value="1"/>
</dbReference>
<dbReference type="EC" id="2.7.-.-" evidence="6"/>
<comment type="similarity">
    <text evidence="1">Belongs to the protein kinase superfamily. ADCK protein kinase family.</text>
</comment>
<evidence type="ECO:0000256" key="1">
    <source>
        <dbReference type="ARBA" id="ARBA00009670"/>
    </source>
</evidence>
<comment type="caution">
    <text evidence="6">The sequence shown here is derived from an EMBL/GenBank/DDBJ whole genome shotgun (WGS) entry which is preliminary data.</text>
</comment>
<dbReference type="EMBL" id="JAWSTH010000070">
    <property type="protein sequence ID" value="MDW5596943.1"/>
    <property type="molecule type" value="Genomic_DNA"/>
</dbReference>